<name>A0A7K5PNP5_9CORV</name>
<keyword evidence="12" id="KW-0833">Ubl conjugation pathway</keyword>
<sequence length="54" mass="6111">SEDVLSKDAGECAICLEELQQGDTIARLPCLCIYHKCIDEWFEVNRSCPEHPSD</sequence>
<comment type="caution">
    <text evidence="21">The sequence shown here is derived from an EMBL/GenBank/DDBJ whole genome shotgun (WGS) entry which is preliminary data.</text>
</comment>
<evidence type="ECO:0000256" key="12">
    <source>
        <dbReference type="ARBA" id="ARBA00022786"/>
    </source>
</evidence>
<keyword evidence="13" id="KW-0862">Zinc</keyword>
<dbReference type="GO" id="GO:0005764">
    <property type="term" value="C:lysosome"/>
    <property type="evidence" value="ECO:0007669"/>
    <property type="project" value="UniProtKB-SubCell"/>
</dbReference>
<protein>
    <recommendedName>
        <fullName evidence="17">E3 ubiquitin-protein ligase ZNRF1</fullName>
        <ecNumber evidence="6">2.3.2.27</ecNumber>
    </recommendedName>
    <alternativeName>
        <fullName evidence="18">RING-type E3 ubiquitin transferase ZNRF1</fullName>
    </alternativeName>
    <alternativeName>
        <fullName evidence="19">Zinc/RING finger protein 1</fullName>
    </alternativeName>
</protein>
<evidence type="ECO:0000259" key="20">
    <source>
        <dbReference type="Pfam" id="PF13639"/>
    </source>
</evidence>
<evidence type="ECO:0000256" key="14">
    <source>
        <dbReference type="ARBA" id="ARBA00023136"/>
    </source>
</evidence>
<evidence type="ECO:0000256" key="13">
    <source>
        <dbReference type="ARBA" id="ARBA00022833"/>
    </source>
</evidence>
<evidence type="ECO:0000256" key="1">
    <source>
        <dbReference type="ARBA" id="ARBA00000900"/>
    </source>
</evidence>
<keyword evidence="8" id="KW-0519">Myristate</keyword>
<keyword evidence="9" id="KW-0479">Metal-binding</keyword>
<feature type="domain" description="RING-type" evidence="20">
    <location>
        <begin position="11"/>
        <end position="49"/>
    </location>
</feature>
<dbReference type="InterPro" id="IPR001841">
    <property type="entry name" value="Znf_RING"/>
</dbReference>
<keyword evidence="21" id="KW-0436">Ligase</keyword>
<evidence type="ECO:0000256" key="5">
    <source>
        <dbReference type="ARBA" id="ARBA00004906"/>
    </source>
</evidence>
<feature type="non-terminal residue" evidence="21">
    <location>
        <position position="54"/>
    </location>
</feature>
<gene>
    <name evidence="21" type="primary">Znrf2_1</name>
    <name evidence="21" type="ORF">ERYMCC_R15669</name>
</gene>
<evidence type="ECO:0000256" key="16">
    <source>
        <dbReference type="ARBA" id="ARBA00023288"/>
    </source>
</evidence>
<evidence type="ECO:0000313" key="21">
    <source>
        <dbReference type="EMBL" id="NWT56604.1"/>
    </source>
</evidence>
<dbReference type="FunFam" id="3.30.40.10:FF:000235">
    <property type="entry name" value="E3 ubiquitin-protein ligase ZNRF1"/>
    <property type="match status" value="1"/>
</dbReference>
<reference evidence="21 22" key="1">
    <citation type="submission" date="2019-09" db="EMBL/GenBank/DDBJ databases">
        <title>Bird 10,000 Genomes (B10K) Project - Family phase.</title>
        <authorList>
            <person name="Zhang G."/>
        </authorList>
    </citation>
    <scope>NUCLEOTIDE SEQUENCE [LARGE SCALE GENOMIC DNA]</scope>
    <source>
        <strain evidence="21">B10K-DU-002-60</strain>
        <tissue evidence="21">Muscle</tissue>
    </source>
</reference>
<dbReference type="GO" id="GO:0008270">
    <property type="term" value="F:zinc ion binding"/>
    <property type="evidence" value="ECO:0007669"/>
    <property type="project" value="UniProtKB-KW"/>
</dbReference>
<keyword evidence="14" id="KW-0472">Membrane</keyword>
<evidence type="ECO:0000256" key="18">
    <source>
        <dbReference type="ARBA" id="ARBA00042177"/>
    </source>
</evidence>
<keyword evidence="11" id="KW-0863">Zinc-finger</keyword>
<dbReference type="Proteomes" id="UP000532437">
    <property type="component" value="Unassembled WGS sequence"/>
</dbReference>
<comment type="pathway">
    <text evidence="5">Protein modification; protein ubiquitination.</text>
</comment>
<comment type="catalytic activity">
    <reaction evidence="1">
        <text>S-ubiquitinyl-[E2 ubiquitin-conjugating enzyme]-L-cysteine + [acceptor protein]-L-lysine = [E2 ubiquitin-conjugating enzyme]-L-cysteine + N(6)-ubiquitinyl-[acceptor protein]-L-lysine.</text>
        <dbReference type="EC" id="2.3.2.27"/>
    </reaction>
</comment>
<evidence type="ECO:0000256" key="6">
    <source>
        <dbReference type="ARBA" id="ARBA00012483"/>
    </source>
</evidence>
<dbReference type="InterPro" id="IPR013083">
    <property type="entry name" value="Znf_RING/FYVE/PHD"/>
</dbReference>
<evidence type="ECO:0000256" key="8">
    <source>
        <dbReference type="ARBA" id="ARBA00022707"/>
    </source>
</evidence>
<dbReference type="GO" id="GO:0043161">
    <property type="term" value="P:proteasome-mediated ubiquitin-dependent protein catabolic process"/>
    <property type="evidence" value="ECO:0007669"/>
    <property type="project" value="TreeGrafter"/>
</dbReference>
<dbReference type="GO" id="GO:0061630">
    <property type="term" value="F:ubiquitin protein ligase activity"/>
    <property type="evidence" value="ECO:0007669"/>
    <property type="project" value="UniProtKB-EC"/>
</dbReference>
<evidence type="ECO:0000313" key="22">
    <source>
        <dbReference type="Proteomes" id="UP000532437"/>
    </source>
</evidence>
<keyword evidence="7" id="KW-0808">Transferase</keyword>
<evidence type="ECO:0000256" key="15">
    <source>
        <dbReference type="ARBA" id="ARBA00023228"/>
    </source>
</evidence>
<dbReference type="GO" id="GO:0016874">
    <property type="term" value="F:ligase activity"/>
    <property type="evidence" value="ECO:0007669"/>
    <property type="project" value="UniProtKB-KW"/>
</dbReference>
<keyword evidence="15" id="KW-0458">Lysosome</keyword>
<dbReference type="PANTHER" id="PTHR46661">
    <property type="entry name" value="E3 UBIQUITIN-PROTEIN LIGASE ZNRF1-LIKE PROTEIN"/>
    <property type="match status" value="1"/>
</dbReference>
<organism evidence="21 22">
    <name type="scientific">Erythrocercus mccallii</name>
    <dbReference type="NCBI Taxonomy" id="107208"/>
    <lineage>
        <taxon>Eukaryota</taxon>
        <taxon>Metazoa</taxon>
        <taxon>Chordata</taxon>
        <taxon>Craniata</taxon>
        <taxon>Vertebrata</taxon>
        <taxon>Euteleostomi</taxon>
        <taxon>Archelosauria</taxon>
        <taxon>Archosauria</taxon>
        <taxon>Dinosauria</taxon>
        <taxon>Saurischia</taxon>
        <taxon>Theropoda</taxon>
        <taxon>Coelurosauria</taxon>
        <taxon>Aves</taxon>
        <taxon>Neognathae</taxon>
        <taxon>Neoaves</taxon>
        <taxon>Telluraves</taxon>
        <taxon>Australaves</taxon>
        <taxon>Passeriformes</taxon>
        <taxon>Corvoidea</taxon>
        <taxon>Dicruridae</taxon>
        <taxon>Erythrocercus</taxon>
    </lineage>
</organism>
<evidence type="ECO:0000256" key="19">
    <source>
        <dbReference type="ARBA" id="ARBA00042305"/>
    </source>
</evidence>
<evidence type="ECO:0000256" key="2">
    <source>
        <dbReference type="ARBA" id="ARBA00004170"/>
    </source>
</evidence>
<dbReference type="PANTHER" id="PTHR46661:SF3">
    <property type="entry name" value="E3 UBIQUITIN-PROTEIN LIGASE ZNRF2"/>
    <property type="match status" value="1"/>
</dbReference>
<evidence type="ECO:0000256" key="11">
    <source>
        <dbReference type="ARBA" id="ARBA00022771"/>
    </source>
</evidence>
<keyword evidence="10" id="KW-0967">Endosome</keyword>
<accession>A0A7K5PNP5</accession>
<keyword evidence="22" id="KW-1185">Reference proteome</keyword>
<keyword evidence="16" id="KW-0449">Lipoprotein</keyword>
<evidence type="ECO:0000256" key="4">
    <source>
        <dbReference type="ARBA" id="ARBA00004371"/>
    </source>
</evidence>
<dbReference type="GO" id="GO:0005768">
    <property type="term" value="C:endosome"/>
    <property type="evidence" value="ECO:0007669"/>
    <property type="project" value="UniProtKB-SubCell"/>
</dbReference>
<proteinExistence type="predicted"/>
<evidence type="ECO:0000256" key="7">
    <source>
        <dbReference type="ARBA" id="ARBA00022679"/>
    </source>
</evidence>
<evidence type="ECO:0000256" key="10">
    <source>
        <dbReference type="ARBA" id="ARBA00022753"/>
    </source>
</evidence>
<comment type="subcellular location">
    <subcellularLocation>
        <location evidence="3">Endosome</location>
    </subcellularLocation>
    <subcellularLocation>
        <location evidence="4">Lysosome</location>
    </subcellularLocation>
    <subcellularLocation>
        <location evidence="2">Membrane</location>
        <topology evidence="2">Peripheral membrane protein</topology>
    </subcellularLocation>
</comment>
<dbReference type="GO" id="GO:0070936">
    <property type="term" value="P:protein K48-linked ubiquitination"/>
    <property type="evidence" value="ECO:0007669"/>
    <property type="project" value="TreeGrafter"/>
</dbReference>
<dbReference type="EC" id="2.3.2.27" evidence="6"/>
<dbReference type="Pfam" id="PF13639">
    <property type="entry name" value="zf-RING_2"/>
    <property type="match status" value="1"/>
</dbReference>
<dbReference type="Gene3D" id="3.30.40.10">
    <property type="entry name" value="Zinc/RING finger domain, C3HC4 (zinc finger)"/>
    <property type="match status" value="1"/>
</dbReference>
<evidence type="ECO:0000256" key="3">
    <source>
        <dbReference type="ARBA" id="ARBA00004177"/>
    </source>
</evidence>
<feature type="non-terminal residue" evidence="21">
    <location>
        <position position="1"/>
    </location>
</feature>
<dbReference type="InterPro" id="IPR051878">
    <property type="entry name" value="ZNRF_ubiq-protein_ligase"/>
</dbReference>
<dbReference type="GO" id="GO:0016020">
    <property type="term" value="C:membrane"/>
    <property type="evidence" value="ECO:0007669"/>
    <property type="project" value="UniProtKB-SubCell"/>
</dbReference>
<evidence type="ECO:0000256" key="9">
    <source>
        <dbReference type="ARBA" id="ARBA00022723"/>
    </source>
</evidence>
<dbReference type="EMBL" id="VZRG01001458">
    <property type="protein sequence ID" value="NWT56604.1"/>
    <property type="molecule type" value="Genomic_DNA"/>
</dbReference>
<dbReference type="SUPFAM" id="SSF57850">
    <property type="entry name" value="RING/U-box"/>
    <property type="match status" value="1"/>
</dbReference>
<dbReference type="AlphaFoldDB" id="A0A7K5PNP5"/>
<evidence type="ECO:0000256" key="17">
    <source>
        <dbReference type="ARBA" id="ARBA00040227"/>
    </source>
</evidence>